<sequence length="432" mass="48719">MYRRKTFASLREEMLDRDTGNRESYNRPPYQFQPRQRPFSSSFAPDPQRGRLPQQRPQRYSMHGATVDRRTSQPETEFDPVDRKQQRHSRAITPPPTKPMRLLNLAGYTGKDGKYFYPACAYDCLDDVPDKYCSPAGESCICANTRLLDELGVCVKLECVHGGDMHKFWRVMGRECEGIHGVGGLPVPLQYMCTGIVTDLVIVFIDVETDSERRPYTYYYSYKEKEEREWERECRRRMTLLEPPSSTLTPPRPHSPATTQMSDEPALTITVTKTVSVEVQSLKSVDTTDCRTIRTRGPENGEVGSGGLWDKSFFCPDDDDDSEASSGGTDWDWDYEGRGPGIAGKRPGTSRTGTSRPPTARPATSRPGTARTRPPTRGRNARPYEERPREPVLPVNASCHEVVGFLKKFGITPKKVAGMVKKVKSVFGRATT</sequence>
<feature type="domain" description="CFEM" evidence="10">
    <location>
        <begin position="117"/>
        <end position="176"/>
    </location>
</feature>
<evidence type="ECO:0000256" key="9">
    <source>
        <dbReference type="SAM" id="MobiDB-lite"/>
    </source>
</evidence>
<keyword evidence="7" id="KW-1015">Disulfide bond</keyword>
<evidence type="ECO:0000256" key="1">
    <source>
        <dbReference type="ARBA" id="ARBA00004589"/>
    </source>
</evidence>
<feature type="region of interest" description="Disordered" evidence="9">
    <location>
        <begin position="290"/>
        <end position="391"/>
    </location>
</feature>
<comment type="similarity">
    <text evidence="3">Belongs to the RBT5 family.</text>
</comment>
<comment type="subcellular location">
    <subcellularLocation>
        <location evidence="1">Membrane</location>
        <topology evidence="1">Lipid-anchor</topology>
        <topology evidence="1">GPI-anchor</topology>
    </subcellularLocation>
    <subcellularLocation>
        <location evidence="2">Secreted</location>
    </subcellularLocation>
</comment>
<organism evidence="11 12">
    <name type="scientific">Drechslerella stenobrocha 248</name>
    <dbReference type="NCBI Taxonomy" id="1043628"/>
    <lineage>
        <taxon>Eukaryota</taxon>
        <taxon>Fungi</taxon>
        <taxon>Dikarya</taxon>
        <taxon>Ascomycota</taxon>
        <taxon>Pezizomycotina</taxon>
        <taxon>Orbiliomycetes</taxon>
        <taxon>Orbiliales</taxon>
        <taxon>Orbiliaceae</taxon>
        <taxon>Drechslerella</taxon>
    </lineage>
</organism>
<feature type="compositionally biased region" description="Basic and acidic residues" evidence="9">
    <location>
        <begin position="290"/>
        <end position="299"/>
    </location>
</feature>
<evidence type="ECO:0000256" key="3">
    <source>
        <dbReference type="ARBA" id="ARBA00010031"/>
    </source>
</evidence>
<evidence type="ECO:0000256" key="8">
    <source>
        <dbReference type="ARBA" id="ARBA00023288"/>
    </source>
</evidence>
<evidence type="ECO:0000256" key="7">
    <source>
        <dbReference type="ARBA" id="ARBA00023157"/>
    </source>
</evidence>
<dbReference type="GO" id="GO:0005576">
    <property type="term" value="C:extracellular region"/>
    <property type="evidence" value="ECO:0007669"/>
    <property type="project" value="UniProtKB-SubCell"/>
</dbReference>
<proteinExistence type="inferred from homology"/>
<keyword evidence="5" id="KW-0325">Glycoprotein</keyword>
<reference evidence="11 12" key="1">
    <citation type="submission" date="2013-05" db="EMBL/GenBank/DDBJ databases">
        <title>Drechslerella stenobrocha genome reveals carnivorous origination and mechanical trapping mechanism of predatory fungi.</title>
        <authorList>
            <person name="Liu X."/>
            <person name="Zhang W."/>
            <person name="Liu K."/>
        </authorList>
    </citation>
    <scope>NUCLEOTIDE SEQUENCE [LARGE SCALE GENOMIC DNA]</scope>
    <source>
        <strain evidence="11 12">248</strain>
    </source>
</reference>
<keyword evidence="6" id="KW-0732">Signal</keyword>
<dbReference type="OrthoDB" id="5410139at2759"/>
<dbReference type="GO" id="GO:0098552">
    <property type="term" value="C:side of membrane"/>
    <property type="evidence" value="ECO:0007669"/>
    <property type="project" value="UniProtKB-KW"/>
</dbReference>
<dbReference type="EMBL" id="KI966448">
    <property type="protein sequence ID" value="EWC43912.1"/>
    <property type="molecule type" value="Genomic_DNA"/>
</dbReference>
<feature type="region of interest" description="Disordered" evidence="9">
    <location>
        <begin position="241"/>
        <end position="265"/>
    </location>
</feature>
<keyword evidence="12" id="KW-1185">Reference proteome</keyword>
<keyword evidence="5" id="KW-0472">Membrane</keyword>
<keyword evidence="8" id="KW-0449">Lipoprotein</keyword>
<evidence type="ECO:0000259" key="10">
    <source>
        <dbReference type="Pfam" id="PF05730"/>
    </source>
</evidence>
<evidence type="ECO:0000256" key="2">
    <source>
        <dbReference type="ARBA" id="ARBA00004613"/>
    </source>
</evidence>
<dbReference type="AlphaFoldDB" id="W7HV24"/>
<evidence type="ECO:0000256" key="4">
    <source>
        <dbReference type="ARBA" id="ARBA00022525"/>
    </source>
</evidence>
<dbReference type="HOGENOM" id="CLU_634632_0_0_1"/>
<feature type="compositionally biased region" description="Basic and acidic residues" evidence="9">
    <location>
        <begin position="10"/>
        <end position="25"/>
    </location>
</feature>
<evidence type="ECO:0000313" key="11">
    <source>
        <dbReference type="EMBL" id="EWC43912.1"/>
    </source>
</evidence>
<evidence type="ECO:0000256" key="5">
    <source>
        <dbReference type="ARBA" id="ARBA00022622"/>
    </source>
</evidence>
<feature type="region of interest" description="Disordered" evidence="9">
    <location>
        <begin position="1"/>
        <end position="98"/>
    </location>
</feature>
<gene>
    <name evidence="11" type="ORF">DRE_01264</name>
</gene>
<evidence type="ECO:0000313" key="12">
    <source>
        <dbReference type="Proteomes" id="UP000024837"/>
    </source>
</evidence>
<evidence type="ECO:0000256" key="6">
    <source>
        <dbReference type="ARBA" id="ARBA00022729"/>
    </source>
</evidence>
<name>W7HV24_9PEZI</name>
<accession>W7HV24</accession>
<dbReference type="Proteomes" id="UP000024837">
    <property type="component" value="Unassembled WGS sequence"/>
</dbReference>
<feature type="compositionally biased region" description="Low complexity" evidence="9">
    <location>
        <begin position="27"/>
        <end position="59"/>
    </location>
</feature>
<protein>
    <recommendedName>
        <fullName evidence="10">CFEM domain-containing protein</fullName>
    </recommendedName>
</protein>
<dbReference type="Pfam" id="PF05730">
    <property type="entry name" value="CFEM"/>
    <property type="match status" value="1"/>
</dbReference>
<dbReference type="InterPro" id="IPR008427">
    <property type="entry name" value="Extracellular_membr_CFEM_dom"/>
</dbReference>
<keyword evidence="4" id="KW-0964">Secreted</keyword>
<feature type="compositionally biased region" description="Low complexity" evidence="9">
    <location>
        <begin position="346"/>
        <end position="373"/>
    </location>
</feature>
<keyword evidence="5" id="KW-0336">GPI-anchor</keyword>